<name>A0A6V8HQ91_TALPI</name>
<comment type="caution">
    <text evidence="1">The sequence shown here is derived from an EMBL/GenBank/DDBJ whole genome shotgun (WGS) entry which is preliminary data.</text>
</comment>
<organism evidence="1 2">
    <name type="scientific">Talaromyces pinophilus</name>
    <name type="common">Penicillium pinophilum</name>
    <dbReference type="NCBI Taxonomy" id="128442"/>
    <lineage>
        <taxon>Eukaryota</taxon>
        <taxon>Fungi</taxon>
        <taxon>Dikarya</taxon>
        <taxon>Ascomycota</taxon>
        <taxon>Pezizomycotina</taxon>
        <taxon>Eurotiomycetes</taxon>
        <taxon>Eurotiomycetidae</taxon>
        <taxon>Eurotiales</taxon>
        <taxon>Trichocomaceae</taxon>
        <taxon>Talaromyces</taxon>
        <taxon>Talaromyces sect. Talaromyces</taxon>
    </lineage>
</organism>
<gene>
    <name evidence="1" type="ORF">TCE0_060r19020</name>
</gene>
<dbReference type="EMBL" id="DF933856">
    <property type="protein sequence ID" value="GAM43863.1"/>
    <property type="molecule type" value="Genomic_DNA"/>
</dbReference>
<dbReference type="InterPro" id="IPR029058">
    <property type="entry name" value="AB_hydrolase_fold"/>
</dbReference>
<dbReference type="AlphaFoldDB" id="A0A6V8HQ91"/>
<dbReference type="Gene3D" id="3.40.50.1820">
    <property type="entry name" value="alpha/beta hydrolase"/>
    <property type="match status" value="1"/>
</dbReference>
<evidence type="ECO:0000313" key="1">
    <source>
        <dbReference type="EMBL" id="GAM43863.1"/>
    </source>
</evidence>
<protein>
    <submittedName>
        <fullName evidence="1">Toxin biosynthesis protein</fullName>
    </submittedName>
</protein>
<evidence type="ECO:0000313" key="2">
    <source>
        <dbReference type="Proteomes" id="UP000053095"/>
    </source>
</evidence>
<dbReference type="Proteomes" id="UP000053095">
    <property type="component" value="Unassembled WGS sequence"/>
</dbReference>
<dbReference type="SUPFAM" id="SSF53474">
    <property type="entry name" value="alpha/beta-Hydrolases"/>
    <property type="match status" value="1"/>
</dbReference>
<accession>A0A6V8HQ91</accession>
<sequence>MINHFRDEMPRPIIGVAHSMGCAQLVNLSIIHPRLLSTLILFEPVILEAAFGGPNPGLHSSLRRDIWPSRELAEESLSKGLRKWDPRARERYFKYGLRNVPTALYHPSDPNVGPQAVTLTTTKYQESWSYFTPNLEPEHLDRLLLPDWDGEKQRPYLFSRPECWSAMTNLPFLRPSVLWVFGGKSFLSLPEAQEVKMRITGTGVGGSGGVQAGKVEKAILKDGSHMLVFEKVGWCSGTAARWIQKWFNEWLVDEKFWTEYRSRHSDGEMLRFSKEASMVARMPVGTKRGEVLKGKL</sequence>
<reference evidence="2" key="1">
    <citation type="journal article" date="2015" name="Genome Announc.">
        <title>Draft genome sequence of Talaromyces cellulolyticus strain Y-94, a source of lignocellulosic biomass-degrading enzymes.</title>
        <authorList>
            <person name="Fujii T."/>
            <person name="Koike H."/>
            <person name="Sawayama S."/>
            <person name="Yano S."/>
            <person name="Inoue H."/>
        </authorList>
    </citation>
    <scope>NUCLEOTIDE SEQUENCE [LARGE SCALE GENOMIC DNA]</scope>
    <source>
        <strain evidence="2">Y-94</strain>
    </source>
</reference>
<proteinExistence type="predicted"/>
<keyword evidence="2" id="KW-1185">Reference proteome</keyword>